<dbReference type="PANTHER" id="PTHR34605">
    <property type="entry name" value="PHAGE_INTEGRASE DOMAIN-CONTAINING PROTEIN"/>
    <property type="match status" value="1"/>
</dbReference>
<dbReference type="InterPro" id="IPR010998">
    <property type="entry name" value="Integrase_recombinase_N"/>
</dbReference>
<reference evidence="8" key="1">
    <citation type="submission" date="2016-11" db="EMBL/GenBank/DDBJ databases">
        <authorList>
            <person name="Varghese N."/>
            <person name="Submissions S."/>
        </authorList>
    </citation>
    <scope>NUCLEOTIDE SEQUENCE [LARGE SCALE GENOMIC DNA]</scope>
    <source>
        <strain evidence="8">Sac-22</strain>
    </source>
</reference>
<dbReference type="SUPFAM" id="SSF56349">
    <property type="entry name" value="DNA breaking-rejoining enzymes"/>
    <property type="match status" value="1"/>
</dbReference>
<dbReference type="InterPro" id="IPR011010">
    <property type="entry name" value="DNA_brk_join_enz"/>
</dbReference>
<dbReference type="GO" id="GO:0003677">
    <property type="term" value="F:DNA binding"/>
    <property type="evidence" value="ECO:0007669"/>
    <property type="project" value="UniProtKB-UniRule"/>
</dbReference>
<name>A0A1M7KTR0_9BURK</name>
<dbReference type="Gene3D" id="1.10.443.10">
    <property type="entry name" value="Intergrase catalytic core"/>
    <property type="match status" value="1"/>
</dbReference>
<dbReference type="PROSITE" id="PS51898">
    <property type="entry name" value="TYR_RECOMBINASE"/>
    <property type="match status" value="1"/>
</dbReference>
<organism evidence="7 8">
    <name type="scientific">Duganella sacchari</name>
    <dbReference type="NCBI Taxonomy" id="551987"/>
    <lineage>
        <taxon>Bacteria</taxon>
        <taxon>Pseudomonadati</taxon>
        <taxon>Pseudomonadota</taxon>
        <taxon>Betaproteobacteria</taxon>
        <taxon>Burkholderiales</taxon>
        <taxon>Oxalobacteraceae</taxon>
        <taxon>Telluria group</taxon>
        <taxon>Duganella</taxon>
    </lineage>
</organism>
<keyword evidence="2 4" id="KW-0238">DNA-binding</keyword>
<sequence length="355" mass="37878">MLTVIPLRARISRDATMANTPTVPDATDMPNTGSAPAICTAVTPQDDHELAARHRAFLAAATSDNTRQAYRSAIKHYLDWGGVLPADEAAVIRYLVRYADALNPRTLALRLTALSQWHVHQGFADPAATPTVRKILAGIARTHGRPKKKAKALPIEDLELIVATLAARSTLKAARDNALLQVGFFGGFRRSELVGIEVDHIAWDAQGITITLPRSKTDQTGEGVAKAIPYSAGPCCPATALQTWLDAAGVTSGPVFRSISKWGVMGGDGLNPASVNTILAGAAQLAKLGYVPELSSHSLRRGMATSAHRAGADFRDIKRQGAWRHDGTVQGYIEEAGLFEENAAGSLLRSRVKLA</sequence>
<evidence type="ECO:0000259" key="5">
    <source>
        <dbReference type="PROSITE" id="PS51898"/>
    </source>
</evidence>
<keyword evidence="8" id="KW-1185">Reference proteome</keyword>
<dbReference type="InterPro" id="IPR052925">
    <property type="entry name" value="Phage_Integrase-like_Recomb"/>
</dbReference>
<keyword evidence="3" id="KW-0233">DNA recombination</keyword>
<evidence type="ECO:0000256" key="2">
    <source>
        <dbReference type="ARBA" id="ARBA00023125"/>
    </source>
</evidence>
<feature type="domain" description="Core-binding (CB)" evidence="6">
    <location>
        <begin position="45"/>
        <end position="122"/>
    </location>
</feature>
<dbReference type="InterPro" id="IPR044068">
    <property type="entry name" value="CB"/>
</dbReference>
<dbReference type="STRING" id="551987.SAMN05192549_102225"/>
<dbReference type="InterPro" id="IPR013762">
    <property type="entry name" value="Integrase-like_cat_sf"/>
</dbReference>
<dbReference type="Proteomes" id="UP000184339">
    <property type="component" value="Unassembled WGS sequence"/>
</dbReference>
<dbReference type="PANTHER" id="PTHR34605:SF3">
    <property type="entry name" value="P CELL-TYPE AGGLUTINATION PROTEIN MAP4-LIKE-RELATED"/>
    <property type="match status" value="1"/>
</dbReference>
<dbReference type="InterPro" id="IPR002104">
    <property type="entry name" value="Integrase_catalytic"/>
</dbReference>
<keyword evidence="1" id="KW-0229">DNA integration</keyword>
<dbReference type="GO" id="GO:0015074">
    <property type="term" value="P:DNA integration"/>
    <property type="evidence" value="ECO:0007669"/>
    <property type="project" value="UniProtKB-KW"/>
</dbReference>
<dbReference type="EMBL" id="FRCX01000002">
    <property type="protein sequence ID" value="SHM68426.1"/>
    <property type="molecule type" value="Genomic_DNA"/>
</dbReference>
<dbReference type="GO" id="GO:0006310">
    <property type="term" value="P:DNA recombination"/>
    <property type="evidence" value="ECO:0007669"/>
    <property type="project" value="UniProtKB-KW"/>
</dbReference>
<dbReference type="RefSeq" id="WP_229255607.1">
    <property type="nucleotide sequence ID" value="NZ_FRCX01000002.1"/>
</dbReference>
<evidence type="ECO:0000313" key="8">
    <source>
        <dbReference type="Proteomes" id="UP000184339"/>
    </source>
</evidence>
<evidence type="ECO:0000256" key="3">
    <source>
        <dbReference type="ARBA" id="ARBA00023172"/>
    </source>
</evidence>
<accession>A0A1M7KTR0</accession>
<protein>
    <submittedName>
        <fullName evidence="7">Site-specific recombinase XerD</fullName>
    </submittedName>
</protein>
<proteinExistence type="predicted"/>
<dbReference type="PROSITE" id="PS51900">
    <property type="entry name" value="CB"/>
    <property type="match status" value="1"/>
</dbReference>
<gene>
    <name evidence="7" type="ORF">SAMN05192549_102225</name>
</gene>
<dbReference type="AlphaFoldDB" id="A0A1M7KTR0"/>
<feature type="domain" description="Tyr recombinase" evidence="5">
    <location>
        <begin position="148"/>
        <end position="347"/>
    </location>
</feature>
<evidence type="ECO:0000256" key="1">
    <source>
        <dbReference type="ARBA" id="ARBA00022908"/>
    </source>
</evidence>
<dbReference type="SUPFAM" id="SSF47823">
    <property type="entry name" value="lambda integrase-like, N-terminal domain"/>
    <property type="match status" value="1"/>
</dbReference>
<evidence type="ECO:0000313" key="7">
    <source>
        <dbReference type="EMBL" id="SHM68426.1"/>
    </source>
</evidence>
<dbReference type="Pfam" id="PF00589">
    <property type="entry name" value="Phage_integrase"/>
    <property type="match status" value="1"/>
</dbReference>
<evidence type="ECO:0000259" key="6">
    <source>
        <dbReference type="PROSITE" id="PS51900"/>
    </source>
</evidence>
<evidence type="ECO:0000256" key="4">
    <source>
        <dbReference type="PROSITE-ProRule" id="PRU01248"/>
    </source>
</evidence>
<dbReference type="Gene3D" id="1.10.150.130">
    <property type="match status" value="1"/>
</dbReference>
<dbReference type="CDD" id="cd00799">
    <property type="entry name" value="INT_Cre_C"/>
    <property type="match status" value="1"/>
</dbReference>